<evidence type="ECO:0008006" key="4">
    <source>
        <dbReference type="Google" id="ProtNLM"/>
    </source>
</evidence>
<proteinExistence type="predicted"/>
<dbReference type="PANTHER" id="PTHR36978">
    <property type="entry name" value="P-LOOP CONTAINING NUCLEOTIDE TRIPHOSPHATE HYDROLASE"/>
    <property type="match status" value="1"/>
</dbReference>
<dbReference type="EMBL" id="LAEV01000060">
    <property type="protein sequence ID" value="KKA31085.1"/>
    <property type="molecule type" value="Genomic_DNA"/>
</dbReference>
<dbReference type="AlphaFoldDB" id="A0A0F4ZLH6"/>
<gene>
    <name evidence="2" type="ORF">TD95_001794</name>
</gene>
<evidence type="ECO:0000313" key="2">
    <source>
        <dbReference type="EMBL" id="KKA31085.1"/>
    </source>
</evidence>
<keyword evidence="1" id="KW-1133">Transmembrane helix</keyword>
<dbReference type="InterPro" id="IPR040632">
    <property type="entry name" value="Sulfotransfer_4"/>
</dbReference>
<organism evidence="2 3">
    <name type="scientific">Thielaviopsis punctulata</name>
    <dbReference type="NCBI Taxonomy" id="72032"/>
    <lineage>
        <taxon>Eukaryota</taxon>
        <taxon>Fungi</taxon>
        <taxon>Dikarya</taxon>
        <taxon>Ascomycota</taxon>
        <taxon>Pezizomycotina</taxon>
        <taxon>Sordariomycetes</taxon>
        <taxon>Hypocreomycetidae</taxon>
        <taxon>Microascales</taxon>
        <taxon>Ceratocystidaceae</taxon>
        <taxon>Thielaviopsis</taxon>
    </lineage>
</organism>
<dbReference type="OrthoDB" id="408152at2759"/>
<accession>A0A0F4ZLH6</accession>
<comment type="caution">
    <text evidence="2">The sequence shown here is derived from an EMBL/GenBank/DDBJ whole genome shotgun (WGS) entry which is preliminary data.</text>
</comment>
<dbReference type="Gene3D" id="3.40.50.300">
    <property type="entry name" value="P-loop containing nucleotide triphosphate hydrolases"/>
    <property type="match status" value="1"/>
</dbReference>
<keyword evidence="1" id="KW-0472">Membrane</keyword>
<dbReference type="SUPFAM" id="SSF52540">
    <property type="entry name" value="P-loop containing nucleoside triphosphate hydrolases"/>
    <property type="match status" value="1"/>
</dbReference>
<dbReference type="InterPro" id="IPR027417">
    <property type="entry name" value="P-loop_NTPase"/>
</dbReference>
<name>A0A0F4ZLH6_9PEZI</name>
<keyword evidence="3" id="KW-1185">Reference proteome</keyword>
<sequence length="301" mass="33924">MPKYTNGGVAEKDANPRIVPMRVIVCGLMRTGTLSMRAALRELGIHDVYHMQTLGQTAEDDVPLWTRAIDAKYNNKGTFTREDWDELLGSYQAITDVPGSFFGVELAAAYPEAKIIILNRDPEKWYESCLSSIHAAFSSISALDKLLILTLDPPLRTFAMFMHKVNTVCQAFSWPERDKALAFYNRHYAEYRSDIATVSPDGSPRVLEYTVKDGWAPLCAHLNLPVPLDVVDGKMVERPFPRLNDSSSYAKAAVVKMRAMRKRVLWRVLGFLQKAALVGFVGYYFRDAIMPHSKMLINIGK</sequence>
<dbReference type="Proteomes" id="UP000033483">
    <property type="component" value="Unassembled WGS sequence"/>
</dbReference>
<evidence type="ECO:0000313" key="3">
    <source>
        <dbReference type="Proteomes" id="UP000033483"/>
    </source>
</evidence>
<evidence type="ECO:0000256" key="1">
    <source>
        <dbReference type="SAM" id="Phobius"/>
    </source>
</evidence>
<reference evidence="2 3" key="1">
    <citation type="submission" date="2015-03" db="EMBL/GenBank/DDBJ databases">
        <authorList>
            <person name="Radwan O."/>
            <person name="Al-Naeli F.A."/>
            <person name="Rendon G.A."/>
            <person name="Fields C."/>
        </authorList>
    </citation>
    <scope>NUCLEOTIDE SEQUENCE [LARGE SCALE GENOMIC DNA]</scope>
    <source>
        <strain evidence="2">CR-DP1</strain>
    </source>
</reference>
<keyword evidence="1" id="KW-0812">Transmembrane</keyword>
<dbReference type="PANTHER" id="PTHR36978:SF4">
    <property type="entry name" value="P-LOOP CONTAINING NUCLEOSIDE TRIPHOSPHATE HYDROLASE PROTEIN"/>
    <property type="match status" value="1"/>
</dbReference>
<protein>
    <recommendedName>
        <fullName evidence="4">Sulfotransferase domain-containing protein</fullName>
    </recommendedName>
</protein>
<dbReference type="Pfam" id="PF17784">
    <property type="entry name" value="Sulfotransfer_4"/>
    <property type="match status" value="1"/>
</dbReference>
<feature type="transmembrane region" description="Helical" evidence="1">
    <location>
        <begin position="264"/>
        <end position="285"/>
    </location>
</feature>